<feature type="transmembrane region" description="Helical" evidence="7">
    <location>
        <begin position="264"/>
        <end position="281"/>
    </location>
</feature>
<dbReference type="InterPro" id="IPR020846">
    <property type="entry name" value="MFS_dom"/>
</dbReference>
<dbReference type="InterPro" id="IPR036259">
    <property type="entry name" value="MFS_trans_sf"/>
</dbReference>
<dbReference type="PROSITE" id="PS50850">
    <property type="entry name" value="MFS"/>
    <property type="match status" value="1"/>
</dbReference>
<dbReference type="Proteomes" id="UP000199545">
    <property type="component" value="Unassembled WGS sequence"/>
</dbReference>
<name>A0A1I3RGA5_9BACL</name>
<organism evidence="9 10">
    <name type="scientific">Thermoflavimicrobium dichotomicum</name>
    <dbReference type="NCBI Taxonomy" id="46223"/>
    <lineage>
        <taxon>Bacteria</taxon>
        <taxon>Bacillati</taxon>
        <taxon>Bacillota</taxon>
        <taxon>Bacilli</taxon>
        <taxon>Bacillales</taxon>
        <taxon>Thermoactinomycetaceae</taxon>
        <taxon>Thermoflavimicrobium</taxon>
    </lineage>
</organism>
<feature type="transmembrane region" description="Helical" evidence="7">
    <location>
        <begin position="287"/>
        <end position="316"/>
    </location>
</feature>
<feature type="transmembrane region" description="Helical" evidence="7">
    <location>
        <begin position="379"/>
        <end position="396"/>
    </location>
</feature>
<keyword evidence="3" id="KW-1003">Cell membrane</keyword>
<keyword evidence="4 7" id="KW-0812">Transmembrane</keyword>
<feature type="transmembrane region" description="Helical" evidence="7">
    <location>
        <begin position="172"/>
        <end position="193"/>
    </location>
</feature>
<keyword evidence="6 7" id="KW-0472">Membrane</keyword>
<dbReference type="GO" id="GO:0022857">
    <property type="term" value="F:transmembrane transporter activity"/>
    <property type="evidence" value="ECO:0007669"/>
    <property type="project" value="InterPro"/>
</dbReference>
<dbReference type="EMBL" id="FORR01000010">
    <property type="protein sequence ID" value="SFJ45295.1"/>
    <property type="molecule type" value="Genomic_DNA"/>
</dbReference>
<dbReference type="PANTHER" id="PTHR23513">
    <property type="entry name" value="INTEGRAL MEMBRANE EFFLUX PROTEIN-RELATED"/>
    <property type="match status" value="1"/>
</dbReference>
<evidence type="ECO:0000256" key="3">
    <source>
        <dbReference type="ARBA" id="ARBA00022475"/>
    </source>
</evidence>
<feature type="transmembrane region" description="Helical" evidence="7">
    <location>
        <begin position="104"/>
        <end position="129"/>
    </location>
</feature>
<dbReference type="STRING" id="46223.SAMN05421852_1106"/>
<evidence type="ECO:0000256" key="1">
    <source>
        <dbReference type="ARBA" id="ARBA00004651"/>
    </source>
</evidence>
<feature type="transmembrane region" description="Helical" evidence="7">
    <location>
        <begin position="77"/>
        <end position="98"/>
    </location>
</feature>
<dbReference type="CDD" id="cd06173">
    <property type="entry name" value="MFS_MefA_like"/>
    <property type="match status" value="1"/>
</dbReference>
<evidence type="ECO:0000256" key="6">
    <source>
        <dbReference type="ARBA" id="ARBA00023136"/>
    </source>
</evidence>
<dbReference type="SUPFAM" id="SSF103473">
    <property type="entry name" value="MFS general substrate transporter"/>
    <property type="match status" value="1"/>
</dbReference>
<evidence type="ECO:0000256" key="5">
    <source>
        <dbReference type="ARBA" id="ARBA00022989"/>
    </source>
</evidence>
<dbReference type="PANTHER" id="PTHR23513:SF11">
    <property type="entry name" value="STAPHYLOFERRIN A TRANSPORTER"/>
    <property type="match status" value="1"/>
</dbReference>
<dbReference type="InterPro" id="IPR011701">
    <property type="entry name" value="MFS"/>
</dbReference>
<dbReference type="Pfam" id="PF07690">
    <property type="entry name" value="MFS_1"/>
    <property type="match status" value="1"/>
</dbReference>
<feature type="transmembrane region" description="Helical" evidence="7">
    <location>
        <begin position="220"/>
        <end position="243"/>
    </location>
</feature>
<proteinExistence type="predicted"/>
<dbReference type="AlphaFoldDB" id="A0A1I3RGA5"/>
<accession>A0A1I3RGA5</accession>
<dbReference type="Gene3D" id="1.20.1250.20">
    <property type="entry name" value="MFS general substrate transporter like domains"/>
    <property type="match status" value="1"/>
</dbReference>
<evidence type="ECO:0000313" key="10">
    <source>
        <dbReference type="Proteomes" id="UP000199545"/>
    </source>
</evidence>
<keyword evidence="10" id="KW-1185">Reference proteome</keyword>
<keyword evidence="5 7" id="KW-1133">Transmembrane helix</keyword>
<evidence type="ECO:0000313" key="9">
    <source>
        <dbReference type="EMBL" id="SFJ45295.1"/>
    </source>
</evidence>
<feature type="domain" description="Major facilitator superfamily (MFS) profile" evidence="8">
    <location>
        <begin position="222"/>
        <end position="418"/>
    </location>
</feature>
<evidence type="ECO:0000256" key="4">
    <source>
        <dbReference type="ARBA" id="ARBA00022692"/>
    </source>
</evidence>
<comment type="subcellular location">
    <subcellularLocation>
        <location evidence="1">Cell membrane</location>
        <topology evidence="1">Multi-pass membrane protein</topology>
    </subcellularLocation>
</comment>
<evidence type="ECO:0000256" key="2">
    <source>
        <dbReference type="ARBA" id="ARBA00022448"/>
    </source>
</evidence>
<feature type="transmembrane region" description="Helical" evidence="7">
    <location>
        <begin position="12"/>
        <end position="34"/>
    </location>
</feature>
<keyword evidence="2" id="KW-0813">Transport</keyword>
<gene>
    <name evidence="9" type="ORF">SAMN05421852_1106</name>
</gene>
<protein>
    <submittedName>
        <fullName evidence="9">Predicted arabinose efflux permease, MFS family</fullName>
    </submittedName>
</protein>
<feature type="transmembrane region" description="Helical" evidence="7">
    <location>
        <begin position="46"/>
        <end position="65"/>
    </location>
</feature>
<evidence type="ECO:0000256" key="7">
    <source>
        <dbReference type="SAM" id="Phobius"/>
    </source>
</evidence>
<sequence length="418" mass="46541">MQPKSFWKDYKLFAFLLANITSSIGSGITAIAIAWLIVKKPGGETIYGYTLLGVTLASFFLSPYIGTIIDRYSRKKYLLFTQLWGGSFVFSFAVYSFLTGDISIWQLIVLEIVGTLYWSLIFPGIFAFAHEIFHPDQYKKLNSLLEIQSQTASLLSAGFASLMITKVHISTILFIDTMTYVLGFLLILSIRYIPQIKNKAPQSMSHWTSMKEGFLYLKKIPWIAIFFISSLMPFIVVMVGNYLNPIHILSTLKADASAMGIAEALYAVGAALSGLFMAWLMNRWNMVSAIIFTVFLSFISTLLMALIPSLSLFLLLKVFKGVGNAGTRIVRNTVMMEIVPNHLMGRINSSINGVSLGIRVLLVFSFTQLIHMIGTQGSYFILSILLFISLISIYLSKTTILSALNKQPFANQASSSLS</sequence>
<dbReference type="GO" id="GO:0005886">
    <property type="term" value="C:plasma membrane"/>
    <property type="evidence" value="ECO:0007669"/>
    <property type="project" value="UniProtKB-SubCell"/>
</dbReference>
<evidence type="ECO:0000259" key="8">
    <source>
        <dbReference type="PROSITE" id="PS50850"/>
    </source>
</evidence>
<dbReference type="RefSeq" id="WP_175482416.1">
    <property type="nucleotide sequence ID" value="NZ_FORR01000010.1"/>
</dbReference>
<reference evidence="9 10" key="1">
    <citation type="submission" date="2016-10" db="EMBL/GenBank/DDBJ databases">
        <authorList>
            <person name="de Groot N.N."/>
        </authorList>
    </citation>
    <scope>NUCLEOTIDE SEQUENCE [LARGE SCALE GENOMIC DNA]</scope>
    <source>
        <strain evidence="9 10">DSM 44778</strain>
    </source>
</reference>